<dbReference type="EMBL" id="JAULSY010000116">
    <property type="protein sequence ID" value="KAK0665124.1"/>
    <property type="molecule type" value="Genomic_DNA"/>
</dbReference>
<reference evidence="3" key="1">
    <citation type="submission" date="2023-06" db="EMBL/GenBank/DDBJ databases">
        <title>Genome-scale phylogeny and comparative genomics of the fungal order Sordariales.</title>
        <authorList>
            <consortium name="Lawrence Berkeley National Laboratory"/>
            <person name="Hensen N."/>
            <person name="Bonometti L."/>
            <person name="Westerberg I."/>
            <person name="Brannstrom I.O."/>
            <person name="Guillou S."/>
            <person name="Cros-Aarteil S."/>
            <person name="Calhoun S."/>
            <person name="Haridas S."/>
            <person name="Kuo A."/>
            <person name="Mondo S."/>
            <person name="Pangilinan J."/>
            <person name="Riley R."/>
            <person name="Labutti K."/>
            <person name="Andreopoulos B."/>
            <person name="Lipzen A."/>
            <person name="Chen C."/>
            <person name="Yanf M."/>
            <person name="Daum C."/>
            <person name="Ng V."/>
            <person name="Clum A."/>
            <person name="Steindorff A."/>
            <person name="Ohm R."/>
            <person name="Martin F."/>
            <person name="Silar P."/>
            <person name="Natvig D."/>
            <person name="Lalanne C."/>
            <person name="Gautier V."/>
            <person name="Ament-Velasquez S.L."/>
            <person name="Kruys A."/>
            <person name="Hutchinson M.I."/>
            <person name="Powell A.J."/>
            <person name="Barry K."/>
            <person name="Miller A.N."/>
            <person name="Grigoriev I.V."/>
            <person name="Debuchy R."/>
            <person name="Gladieux P."/>
            <person name="Thoren M.H."/>
            <person name="Johannesson H."/>
        </authorList>
    </citation>
    <scope>NUCLEOTIDE SEQUENCE</scope>
    <source>
        <strain evidence="3">CBS 307.81</strain>
    </source>
</reference>
<organism evidence="3 4">
    <name type="scientific">Cercophora samala</name>
    <dbReference type="NCBI Taxonomy" id="330535"/>
    <lineage>
        <taxon>Eukaryota</taxon>
        <taxon>Fungi</taxon>
        <taxon>Dikarya</taxon>
        <taxon>Ascomycota</taxon>
        <taxon>Pezizomycotina</taxon>
        <taxon>Sordariomycetes</taxon>
        <taxon>Sordariomycetidae</taxon>
        <taxon>Sordariales</taxon>
        <taxon>Lasiosphaeriaceae</taxon>
        <taxon>Cercophora</taxon>
    </lineage>
</organism>
<feature type="compositionally biased region" description="Low complexity" evidence="1">
    <location>
        <begin position="325"/>
        <end position="339"/>
    </location>
</feature>
<feature type="region of interest" description="Disordered" evidence="1">
    <location>
        <begin position="151"/>
        <end position="211"/>
    </location>
</feature>
<feature type="compositionally biased region" description="Low complexity" evidence="1">
    <location>
        <begin position="176"/>
        <end position="202"/>
    </location>
</feature>
<feature type="compositionally biased region" description="Low complexity" evidence="1">
    <location>
        <begin position="40"/>
        <end position="49"/>
    </location>
</feature>
<evidence type="ECO:0000256" key="1">
    <source>
        <dbReference type="SAM" id="MobiDB-lite"/>
    </source>
</evidence>
<name>A0AA39Z6L0_9PEZI</name>
<dbReference type="Proteomes" id="UP001174997">
    <property type="component" value="Unassembled WGS sequence"/>
</dbReference>
<feature type="region of interest" description="Disordered" evidence="1">
    <location>
        <begin position="318"/>
        <end position="339"/>
    </location>
</feature>
<evidence type="ECO:0000313" key="3">
    <source>
        <dbReference type="EMBL" id="KAK0665124.1"/>
    </source>
</evidence>
<dbReference type="AlphaFoldDB" id="A0AA39Z6L0"/>
<sequence>MPSTTPSPPPPVPEKTPVRTYYAPLVPSPLNPNNGFQVLPTTSPHASPSPRTPPPPKRPNLRRTASQTSPTQILLRQKAAAAFRSESLIKAYSNNNNNNTYISLGSSRRHASSRNPFLNMTQHKNLTTADTIDILYSLDIDDDDNDDNNFSGDLGLITPSNSNKPLPPVPAPPLPLFSSSSSLTAGKDSNNNNNNNNNNNSSDHPLQEKDDFDLLSSTPYCEDYDYNYDYNYDYDYSRREKKEEIDLENGCRLERERTTLLSGRRSSFDDSGRRGGGTRHRAGVTRLVIHLRRGLVILGIVIMFVLLHGLLRTFGGAKRPPPAVAGSDSGSGSASDSES</sequence>
<gene>
    <name evidence="3" type="ORF">QBC41DRAFT_328306</name>
</gene>
<keyword evidence="4" id="KW-1185">Reference proteome</keyword>
<keyword evidence="2" id="KW-0472">Membrane</keyword>
<feature type="compositionally biased region" description="Pro residues" evidence="1">
    <location>
        <begin position="165"/>
        <end position="175"/>
    </location>
</feature>
<evidence type="ECO:0000256" key="2">
    <source>
        <dbReference type="SAM" id="Phobius"/>
    </source>
</evidence>
<keyword evidence="2" id="KW-0812">Transmembrane</keyword>
<keyword evidence="2" id="KW-1133">Transmembrane helix</keyword>
<feature type="compositionally biased region" description="Pro residues" evidence="1">
    <location>
        <begin position="1"/>
        <end position="14"/>
    </location>
</feature>
<evidence type="ECO:0000313" key="4">
    <source>
        <dbReference type="Proteomes" id="UP001174997"/>
    </source>
</evidence>
<feature type="transmembrane region" description="Helical" evidence="2">
    <location>
        <begin position="294"/>
        <end position="311"/>
    </location>
</feature>
<proteinExistence type="predicted"/>
<accession>A0AA39Z6L0</accession>
<comment type="caution">
    <text evidence="3">The sequence shown here is derived from an EMBL/GenBank/DDBJ whole genome shotgun (WGS) entry which is preliminary data.</text>
</comment>
<protein>
    <submittedName>
        <fullName evidence="3">Uncharacterized protein</fullName>
    </submittedName>
</protein>
<feature type="region of interest" description="Disordered" evidence="1">
    <location>
        <begin position="1"/>
        <end position="71"/>
    </location>
</feature>